<feature type="region of interest" description="Disordered" evidence="3">
    <location>
        <begin position="59"/>
        <end position="78"/>
    </location>
</feature>
<accession>A0A2P6NT34</accession>
<dbReference type="Pfam" id="PF01535">
    <property type="entry name" value="PPR"/>
    <property type="match status" value="2"/>
</dbReference>
<feature type="repeat" description="PPR" evidence="2">
    <location>
        <begin position="286"/>
        <end position="320"/>
    </location>
</feature>
<organism evidence="4 5">
    <name type="scientific">Planoprotostelium fungivorum</name>
    <dbReference type="NCBI Taxonomy" id="1890364"/>
    <lineage>
        <taxon>Eukaryota</taxon>
        <taxon>Amoebozoa</taxon>
        <taxon>Evosea</taxon>
        <taxon>Variosea</taxon>
        <taxon>Cavosteliida</taxon>
        <taxon>Cavosteliaceae</taxon>
        <taxon>Planoprotostelium</taxon>
    </lineage>
</organism>
<feature type="repeat" description="PPR" evidence="2">
    <location>
        <begin position="109"/>
        <end position="143"/>
    </location>
</feature>
<evidence type="ECO:0000256" key="2">
    <source>
        <dbReference type="PROSITE-ProRule" id="PRU00708"/>
    </source>
</evidence>
<evidence type="ECO:0000313" key="4">
    <source>
        <dbReference type="EMBL" id="PRP87114.1"/>
    </source>
</evidence>
<reference evidence="4 5" key="1">
    <citation type="journal article" date="2018" name="Genome Biol. Evol.">
        <title>Multiple Roots of Fruiting Body Formation in Amoebozoa.</title>
        <authorList>
            <person name="Hillmann F."/>
            <person name="Forbes G."/>
            <person name="Novohradska S."/>
            <person name="Ferling I."/>
            <person name="Riege K."/>
            <person name="Groth M."/>
            <person name="Westermann M."/>
            <person name="Marz M."/>
            <person name="Spaller T."/>
            <person name="Winckler T."/>
            <person name="Schaap P."/>
            <person name="Glockner G."/>
        </authorList>
    </citation>
    <scope>NUCLEOTIDE SEQUENCE [LARGE SCALE GENOMIC DNA]</scope>
    <source>
        <strain evidence="4 5">Jena</strain>
    </source>
</reference>
<proteinExistence type="predicted"/>
<feature type="repeat" description="PPR" evidence="2">
    <location>
        <begin position="144"/>
        <end position="178"/>
    </location>
</feature>
<dbReference type="EMBL" id="MDYQ01000022">
    <property type="protein sequence ID" value="PRP87114.1"/>
    <property type="molecule type" value="Genomic_DNA"/>
</dbReference>
<dbReference type="STRING" id="1890364.A0A2P6NT34"/>
<dbReference type="Pfam" id="PF13041">
    <property type="entry name" value="PPR_2"/>
    <property type="match status" value="1"/>
</dbReference>
<dbReference type="PANTHER" id="PTHR47447">
    <property type="entry name" value="OS03G0856100 PROTEIN"/>
    <property type="match status" value="1"/>
</dbReference>
<name>A0A2P6NT34_9EUKA</name>
<dbReference type="PANTHER" id="PTHR47447:SF23">
    <property type="entry name" value="PENTACOTRIPEPTIDE-REPEAT REGION OF PRORP DOMAIN-CONTAINING PROTEIN"/>
    <property type="match status" value="1"/>
</dbReference>
<dbReference type="InParanoid" id="A0A2P6NT34"/>
<dbReference type="PROSITE" id="PS51375">
    <property type="entry name" value="PPR"/>
    <property type="match status" value="4"/>
</dbReference>
<evidence type="ECO:0000313" key="5">
    <source>
        <dbReference type="Proteomes" id="UP000241769"/>
    </source>
</evidence>
<gene>
    <name evidence="4" type="ORF">PROFUN_01376</name>
</gene>
<sequence length="327" mass="38389">MRTNERATRAQHHDVPSCYQYKESTGIRYSQTAPSFGRSKSFAPSNTWVHTTLSHRTVSTSQRQRADDLKPWEDSSRRSTMMNQLLQKDQPQKVIRMYKEDLDEKRDTTVFEYNAIIQAYSDQDDLYGAEEVLRKMVLSGVKPTASTFSVLISMYAKHADVEKGERAWMLMEKLNVRPAEGTYYSMIAMLARSHSKTKRVEELVYQMRGLKKGTIPTRAWNLLLVCYSRDNNFQRLTEAHKQMVDEKVVFQIQTWSILVEGYGQAHDLTTMKELWKEIERQKIEPDEHLYRRYAYWCTRIGDLEESNRVVQEMRRKGYKPVKNTVVG</sequence>
<feature type="compositionally biased region" description="Basic and acidic residues" evidence="3">
    <location>
        <begin position="64"/>
        <end position="77"/>
    </location>
</feature>
<dbReference type="InterPro" id="IPR011990">
    <property type="entry name" value="TPR-like_helical_dom_sf"/>
</dbReference>
<protein>
    <submittedName>
        <fullName evidence="4">Uncharacterized protein</fullName>
    </submittedName>
</protein>
<dbReference type="NCBIfam" id="TIGR00756">
    <property type="entry name" value="PPR"/>
    <property type="match status" value="3"/>
</dbReference>
<dbReference type="Proteomes" id="UP000241769">
    <property type="component" value="Unassembled WGS sequence"/>
</dbReference>
<dbReference type="OrthoDB" id="5588846at2759"/>
<feature type="repeat" description="PPR" evidence="2">
    <location>
        <begin position="251"/>
        <end position="285"/>
    </location>
</feature>
<keyword evidence="5" id="KW-1185">Reference proteome</keyword>
<evidence type="ECO:0000256" key="3">
    <source>
        <dbReference type="SAM" id="MobiDB-lite"/>
    </source>
</evidence>
<keyword evidence="1" id="KW-0677">Repeat</keyword>
<dbReference type="AlphaFoldDB" id="A0A2P6NT34"/>
<dbReference type="InterPro" id="IPR002885">
    <property type="entry name" value="PPR_rpt"/>
</dbReference>
<comment type="caution">
    <text evidence="4">The sequence shown here is derived from an EMBL/GenBank/DDBJ whole genome shotgun (WGS) entry which is preliminary data.</text>
</comment>
<dbReference type="Gene3D" id="1.25.40.10">
    <property type="entry name" value="Tetratricopeptide repeat domain"/>
    <property type="match status" value="2"/>
</dbReference>
<evidence type="ECO:0000256" key="1">
    <source>
        <dbReference type="ARBA" id="ARBA00022737"/>
    </source>
</evidence>